<evidence type="ECO:0000313" key="4">
    <source>
        <dbReference type="Proteomes" id="UP000249757"/>
    </source>
</evidence>
<keyword evidence="4" id="KW-1185">Reference proteome</keyword>
<sequence>MPPRKFNQPGPSVPEHELKDIAAKSDSPEDKLREAAASAESALNSAKTASSLRSAADTIKDPAKREKYLQDAYNKEIEAHGNSKKARMLSSGAFQGSIGGGGIGMAVGAGLGTVVGTLVGTVATIPTTAVGTLVGAGVGGVHGPWVKLGGQKKDKGDNKEDDKEGQEGSEDDGEEKIIDNEMEEEVKDEADGIPDPEALRRAANEVEQQRRLEEEKGSAGRETKERRKPRKIEVRST</sequence>
<feature type="compositionally biased region" description="Acidic residues" evidence="1">
    <location>
        <begin position="167"/>
        <end position="194"/>
    </location>
</feature>
<dbReference type="Proteomes" id="UP000245464">
    <property type="component" value="Chromosome 6"/>
</dbReference>
<protein>
    <submittedName>
        <fullName evidence="2">Gly-zipper-YMGG multi-domain protein</fullName>
    </submittedName>
</protein>
<name>A0A2W1HRG9_9PLEO</name>
<dbReference type="Proteomes" id="UP000249757">
    <property type="component" value="Unassembled WGS sequence"/>
</dbReference>
<dbReference type="OMA" id="AIHGPWY"/>
<dbReference type="EMBL" id="NQIK02000006">
    <property type="protein sequence ID" value="KAF7569180.1"/>
    <property type="molecule type" value="Genomic_DNA"/>
</dbReference>
<reference evidence="3" key="3">
    <citation type="journal article" date="2022" name="bioRxiv">
        <title>A global pangenome for the wheat fungal pathogen Pyrenophora tritici-repentis and prediction of effector protein structural homology.</title>
        <authorList>
            <person name="Moolhuijzen P."/>
            <person name="See P.T."/>
            <person name="Shi G."/>
            <person name="Powell H.R."/>
            <person name="Cockram J."/>
            <person name="Jorgensen L.N."/>
            <person name="Benslimane H."/>
            <person name="Strelkov S.E."/>
            <person name="Turner J."/>
            <person name="Liu Z."/>
            <person name="Moffat C.S."/>
        </authorList>
    </citation>
    <scope>NUCLEOTIDE SEQUENCE</scope>
    <source>
        <strain evidence="3">86-124</strain>
    </source>
</reference>
<reference evidence="4" key="4">
    <citation type="journal article" date="2022" name="Microb. Genom.">
        <title>A global pangenome for the wheat fungal pathogen Pyrenophora tritici-repentis and prediction of effector protein structural homology.</title>
        <authorList>
            <person name="Moolhuijzen P.M."/>
            <person name="See P.T."/>
            <person name="Shi G."/>
            <person name="Powell H.R."/>
            <person name="Cockram J."/>
            <person name="Jorgensen L.N."/>
            <person name="Benslimane H."/>
            <person name="Strelkov S.E."/>
            <person name="Turner J."/>
            <person name="Liu Z."/>
            <person name="Moffat C.S."/>
        </authorList>
    </citation>
    <scope>NUCLEOTIDE SEQUENCE [LARGE SCALE GENOMIC DNA]</scope>
</reference>
<organism evidence="3 4">
    <name type="scientific">Pyrenophora tritici-repentis</name>
    <dbReference type="NCBI Taxonomy" id="45151"/>
    <lineage>
        <taxon>Eukaryota</taxon>
        <taxon>Fungi</taxon>
        <taxon>Dikarya</taxon>
        <taxon>Ascomycota</taxon>
        <taxon>Pezizomycotina</taxon>
        <taxon>Dothideomycetes</taxon>
        <taxon>Pleosporomycetidae</taxon>
        <taxon>Pleosporales</taxon>
        <taxon>Pleosporineae</taxon>
        <taxon>Pleosporaceae</taxon>
        <taxon>Pyrenophora</taxon>
    </lineage>
</organism>
<evidence type="ECO:0000256" key="1">
    <source>
        <dbReference type="SAM" id="MobiDB-lite"/>
    </source>
</evidence>
<feature type="region of interest" description="Disordered" evidence="1">
    <location>
        <begin position="141"/>
        <end position="237"/>
    </location>
</feature>
<accession>A0A2W1HRG9</accession>
<dbReference type="EMBL" id="NRDI02000015">
    <property type="protein sequence ID" value="KAI1511010.1"/>
    <property type="molecule type" value="Genomic_DNA"/>
</dbReference>
<proteinExistence type="predicted"/>
<dbReference type="AlphaFoldDB" id="A0A2W1HRG9"/>
<evidence type="ECO:0000313" key="3">
    <source>
        <dbReference type="EMBL" id="KAI1511010.1"/>
    </source>
</evidence>
<feature type="compositionally biased region" description="Basic and acidic residues" evidence="1">
    <location>
        <begin position="24"/>
        <end position="34"/>
    </location>
</feature>
<evidence type="ECO:0000313" key="2">
    <source>
        <dbReference type="EMBL" id="KAF7569180.1"/>
    </source>
</evidence>
<feature type="compositionally biased region" description="Basic and acidic residues" evidence="1">
    <location>
        <begin position="197"/>
        <end position="237"/>
    </location>
</feature>
<comment type="caution">
    <text evidence="3">The sequence shown here is derived from an EMBL/GenBank/DDBJ whole genome shotgun (WGS) entry which is preliminary data.</text>
</comment>
<dbReference type="OrthoDB" id="4158987at2759"/>
<gene>
    <name evidence="3" type="ORF">Ptr86124_010131</name>
    <name evidence="2" type="ORF">PtrM4_115950</name>
</gene>
<feature type="region of interest" description="Disordered" evidence="1">
    <location>
        <begin position="24"/>
        <end position="63"/>
    </location>
</feature>
<reference evidence="3" key="2">
    <citation type="submission" date="2021-05" db="EMBL/GenBank/DDBJ databases">
        <authorList>
            <person name="Moolhuijzen P.M."/>
            <person name="Moffat C.S."/>
        </authorList>
    </citation>
    <scope>NUCLEOTIDE SEQUENCE</scope>
    <source>
        <strain evidence="3">86-124</strain>
    </source>
</reference>
<feature type="compositionally biased region" description="Polar residues" evidence="1">
    <location>
        <begin position="43"/>
        <end position="53"/>
    </location>
</feature>
<reference evidence="2" key="1">
    <citation type="journal article" date="2018" name="BMC Genomics">
        <title>Comparative genomics of the wheat fungal pathogen Pyrenophora tritici-repentis reveals chromosomal variations and genome plasticity.</title>
        <authorList>
            <person name="Moolhuijzen P."/>
            <person name="See P.T."/>
            <person name="Hane J.K."/>
            <person name="Shi G."/>
            <person name="Liu Z."/>
            <person name="Oliver R.P."/>
            <person name="Moffat C.S."/>
        </authorList>
    </citation>
    <scope>NUCLEOTIDE SEQUENCE [LARGE SCALE GENOMIC DNA]</scope>
    <source>
        <strain evidence="2">M4</strain>
    </source>
</reference>
<feature type="compositionally biased region" description="Basic and acidic residues" evidence="1">
    <location>
        <begin position="151"/>
        <end position="166"/>
    </location>
</feature>